<protein>
    <submittedName>
        <fullName evidence="1">Uncharacterized protein</fullName>
    </submittedName>
</protein>
<sequence>MLNKLKATWTYSLEFLKAKAARDLRMGMSEFDQMSKNDKAIPMALIAAEGWMRAVEEDKARKSRA</sequence>
<organism evidence="1">
    <name type="scientific">marine sediment metagenome</name>
    <dbReference type="NCBI Taxonomy" id="412755"/>
    <lineage>
        <taxon>unclassified sequences</taxon>
        <taxon>metagenomes</taxon>
        <taxon>ecological metagenomes</taxon>
    </lineage>
</organism>
<dbReference type="AlphaFoldDB" id="X0YI38"/>
<reference evidence="1" key="1">
    <citation type="journal article" date="2014" name="Front. Microbiol.">
        <title>High frequency of phylogenetically diverse reductive dehalogenase-homologous genes in deep subseafloor sedimentary metagenomes.</title>
        <authorList>
            <person name="Kawai M."/>
            <person name="Futagami T."/>
            <person name="Toyoda A."/>
            <person name="Takaki Y."/>
            <person name="Nishi S."/>
            <person name="Hori S."/>
            <person name="Arai W."/>
            <person name="Tsubouchi T."/>
            <person name="Morono Y."/>
            <person name="Uchiyama I."/>
            <person name="Ito T."/>
            <person name="Fujiyama A."/>
            <person name="Inagaki F."/>
            <person name="Takami H."/>
        </authorList>
    </citation>
    <scope>NUCLEOTIDE SEQUENCE</scope>
    <source>
        <strain evidence="1">Expedition CK06-06</strain>
    </source>
</reference>
<dbReference type="EMBL" id="BARS01045777">
    <property type="protein sequence ID" value="GAG36456.1"/>
    <property type="molecule type" value="Genomic_DNA"/>
</dbReference>
<name>X0YI38_9ZZZZ</name>
<accession>X0YI38</accession>
<proteinExistence type="predicted"/>
<evidence type="ECO:0000313" key="1">
    <source>
        <dbReference type="EMBL" id="GAG36456.1"/>
    </source>
</evidence>
<gene>
    <name evidence="1" type="ORF">S01H1_68993</name>
</gene>
<comment type="caution">
    <text evidence="1">The sequence shown here is derived from an EMBL/GenBank/DDBJ whole genome shotgun (WGS) entry which is preliminary data.</text>
</comment>